<dbReference type="Gene3D" id="1.25.40.10">
    <property type="entry name" value="Tetratricopeptide repeat domain"/>
    <property type="match status" value="2"/>
</dbReference>
<dbReference type="EMBL" id="DF977502">
    <property type="protein sequence ID" value="GAW26930.1"/>
    <property type="molecule type" value="Genomic_DNA"/>
</dbReference>
<evidence type="ECO:0000259" key="3">
    <source>
        <dbReference type="Pfam" id="PF25000"/>
    </source>
</evidence>
<evidence type="ECO:0000256" key="1">
    <source>
        <dbReference type="PROSITE-ProRule" id="PRU00339"/>
    </source>
</evidence>
<dbReference type="SUPFAM" id="SSF48452">
    <property type="entry name" value="TPR-like"/>
    <property type="match status" value="2"/>
</dbReference>
<dbReference type="AlphaFoldDB" id="A0A1S8AB48"/>
<dbReference type="Pfam" id="PF25000">
    <property type="entry name" value="DUF7779"/>
    <property type="match status" value="1"/>
</dbReference>
<dbReference type="PANTHER" id="PTHR35205">
    <property type="entry name" value="NB-ARC AND TPR DOMAIN PROTEIN"/>
    <property type="match status" value="1"/>
</dbReference>
<dbReference type="STRING" id="77044.A0A1S8AB48"/>
<dbReference type="Pfam" id="PF13374">
    <property type="entry name" value="TPR_10"/>
    <property type="match status" value="1"/>
</dbReference>
<gene>
    <name evidence="4" type="ORF">SAMD00023353_5700380</name>
</gene>
<evidence type="ECO:0000259" key="2">
    <source>
        <dbReference type="Pfam" id="PF00931"/>
    </source>
</evidence>
<organism evidence="4">
    <name type="scientific">Rosellinia necatrix</name>
    <name type="common">White root-rot fungus</name>
    <dbReference type="NCBI Taxonomy" id="77044"/>
    <lineage>
        <taxon>Eukaryota</taxon>
        <taxon>Fungi</taxon>
        <taxon>Dikarya</taxon>
        <taxon>Ascomycota</taxon>
        <taxon>Pezizomycotina</taxon>
        <taxon>Sordariomycetes</taxon>
        <taxon>Xylariomycetidae</taxon>
        <taxon>Xylariales</taxon>
        <taxon>Xylariaceae</taxon>
        <taxon>Rosellinia</taxon>
    </lineage>
</organism>
<dbReference type="PANTHER" id="PTHR35205:SF1">
    <property type="entry name" value="ZU5 DOMAIN-CONTAINING PROTEIN"/>
    <property type="match status" value="1"/>
</dbReference>
<dbReference type="InterPro" id="IPR002182">
    <property type="entry name" value="NB-ARC"/>
</dbReference>
<keyword evidence="1" id="KW-0802">TPR repeat</keyword>
<protein>
    <submittedName>
        <fullName evidence="4">Putative pfs domain-containing protein</fullName>
    </submittedName>
</protein>
<feature type="repeat" description="TPR" evidence="1">
    <location>
        <begin position="679"/>
        <end position="712"/>
    </location>
</feature>
<dbReference type="Proteomes" id="UP000054516">
    <property type="component" value="Unassembled WGS sequence"/>
</dbReference>
<dbReference type="OMA" id="CYNTAND"/>
<dbReference type="OrthoDB" id="6161812at2759"/>
<dbReference type="InterPro" id="IPR056681">
    <property type="entry name" value="DUF7779"/>
</dbReference>
<feature type="domain" description="NB-ARC" evidence="2">
    <location>
        <begin position="61"/>
        <end position="191"/>
    </location>
</feature>
<name>A0A1S8AB48_ROSNE</name>
<evidence type="ECO:0000313" key="4">
    <source>
        <dbReference type="EMBL" id="GAW26930.1"/>
    </source>
</evidence>
<dbReference type="SMART" id="SM00028">
    <property type="entry name" value="TPR"/>
    <property type="match status" value="5"/>
</dbReference>
<dbReference type="PRINTS" id="PR00364">
    <property type="entry name" value="DISEASERSIST"/>
</dbReference>
<dbReference type="GO" id="GO:0043531">
    <property type="term" value="F:ADP binding"/>
    <property type="evidence" value="ECO:0007669"/>
    <property type="project" value="InterPro"/>
</dbReference>
<keyword evidence="5" id="KW-1185">Reference proteome</keyword>
<dbReference type="Pfam" id="PF00931">
    <property type="entry name" value="NB-ARC"/>
    <property type="match status" value="1"/>
</dbReference>
<proteinExistence type="predicted"/>
<sequence>MFHRRGMNQSAKRHEEILAALSTDARDSRRPSIATTTAPEQKATYQLLGWLENPLFFGRDGDLEAISHELIESTDKQLRIFALVGIAGVGKSQLALRFVYKYREQLDGIFWIPADEPTKLARGFEDIAKELHLIDDGTDVASEIVRRRVLGWFRTTTQSWLLVLDNVRDIHILHNYWPVGGKGRIILTSQDLTAMAQPVTVSRLIEPFNPEDGAAAFLSFLPANVRGEPDAWGNACIISNACGGLPLALHQCASFLKVSNMSIGELSRICSETASLVQPHSLLNTIPGQDYYYSGNLSTIWQRPLADLSKTPSFVLKLLSWLDPDSIPEVLMKSHRQLHEGMREYLSSEADYYLAIKSLQEHGLVNKSTCSGVFIMHRLIQAMVIQSMSTEDRRITFKLTLTLLDAAIPLQENWEQQTGNWDQFGRALPHIQRLESLRRELNIELSPALAHQLGSVLERTGWYLYERGLLDHSLDLLSKAESVAKYAAASLNIDRVVMESLNTLIYDVINDKACIKFAECRFGEAKDLYSKCLALKEATESPSQNELCLLTNNIGNALANMGLLDEAYTWLKKSFDMRQELLALAPEPGIYKDQLARDWGTLAGCLWLMGNYSTAWEYANYSTKLCEEIYPKDDLVLAGCYVVLGNIRKSQKKLEEAKQLQLKSLDIYTQKYSSHYDTALAYHRYGKLLCEEGNVLDAIDYLKRVIRILSDNSHFKAANARSHYYLAELSDSLLSGDGTQDRERAISLYSEQVRISLEEAQGLGLTMKDFDQLISCWQW</sequence>
<dbReference type="InterPro" id="IPR027417">
    <property type="entry name" value="P-loop_NTPase"/>
</dbReference>
<dbReference type="PROSITE" id="PS50005">
    <property type="entry name" value="TPR"/>
    <property type="match status" value="1"/>
</dbReference>
<accession>A0A1S8AB48</accession>
<dbReference type="Gene3D" id="3.40.50.300">
    <property type="entry name" value="P-loop containing nucleotide triphosphate hydrolases"/>
    <property type="match status" value="1"/>
</dbReference>
<dbReference type="InterPro" id="IPR019734">
    <property type="entry name" value="TPR_rpt"/>
</dbReference>
<reference evidence="4" key="1">
    <citation type="submission" date="2016-03" db="EMBL/GenBank/DDBJ databases">
        <title>Draft genome sequence of Rosellinia necatrix.</title>
        <authorList>
            <person name="Kanematsu S."/>
        </authorList>
    </citation>
    <scope>NUCLEOTIDE SEQUENCE [LARGE SCALE GENOMIC DNA]</scope>
    <source>
        <strain evidence="4">W97</strain>
    </source>
</reference>
<feature type="domain" description="DUF7779" evidence="3">
    <location>
        <begin position="306"/>
        <end position="392"/>
    </location>
</feature>
<dbReference type="InterPro" id="IPR011990">
    <property type="entry name" value="TPR-like_helical_dom_sf"/>
</dbReference>
<dbReference type="SUPFAM" id="SSF52540">
    <property type="entry name" value="P-loop containing nucleoside triphosphate hydrolases"/>
    <property type="match status" value="1"/>
</dbReference>
<dbReference type="Pfam" id="PF13424">
    <property type="entry name" value="TPR_12"/>
    <property type="match status" value="1"/>
</dbReference>
<evidence type="ECO:0000313" key="5">
    <source>
        <dbReference type="Proteomes" id="UP000054516"/>
    </source>
</evidence>